<dbReference type="InterPro" id="IPR020855">
    <property type="entry name" value="Ureohydrolase_Mn_BS"/>
</dbReference>
<dbReference type="InterPro" id="IPR006035">
    <property type="entry name" value="Ureohydrolase"/>
</dbReference>
<organism evidence="14 16">
    <name type="scientific">Paenibacillus larvae subsp. larvae</name>
    <dbReference type="NCBI Taxonomy" id="147375"/>
    <lineage>
        <taxon>Bacteria</taxon>
        <taxon>Bacillati</taxon>
        <taxon>Bacillota</taxon>
        <taxon>Bacilli</taxon>
        <taxon>Bacillales</taxon>
        <taxon>Paenibacillaceae</taxon>
        <taxon>Paenibacillus</taxon>
    </lineage>
</organism>
<feature type="binding site" evidence="10">
    <location>
        <position position="101"/>
    </location>
    <ligand>
        <name>Mn(2+)</name>
        <dbReference type="ChEBI" id="CHEBI:29035"/>
        <label>1</label>
    </ligand>
</feature>
<dbReference type="PANTHER" id="PTHR43782">
    <property type="entry name" value="ARGINASE"/>
    <property type="match status" value="1"/>
</dbReference>
<dbReference type="EMBL" id="CP019717">
    <property type="protein sequence ID" value="QHZ51876.1"/>
    <property type="molecule type" value="Genomic_DNA"/>
</dbReference>
<comment type="similarity">
    <text evidence="11 12">Belongs to the arginase family.</text>
</comment>
<protein>
    <recommendedName>
        <fullName evidence="3 9">Arginase</fullName>
        <ecNumber evidence="2 9">3.5.3.1</ecNumber>
    </recommendedName>
</protein>
<dbReference type="EMBL" id="CP019655">
    <property type="protein sequence ID" value="AVF26531.1"/>
    <property type="molecule type" value="Genomic_DNA"/>
</dbReference>
<dbReference type="GO" id="GO:0005737">
    <property type="term" value="C:cytoplasm"/>
    <property type="evidence" value="ECO:0007669"/>
    <property type="project" value="TreeGrafter"/>
</dbReference>
<dbReference type="GO" id="GO:0006525">
    <property type="term" value="P:arginine metabolic process"/>
    <property type="evidence" value="ECO:0007669"/>
    <property type="project" value="UniProtKB-KW"/>
</dbReference>
<evidence type="ECO:0000313" key="17">
    <source>
        <dbReference type="Proteomes" id="UP000464330"/>
    </source>
</evidence>
<dbReference type="FunFam" id="3.40.800.10:FF:000005">
    <property type="entry name" value="Arginase"/>
    <property type="match status" value="1"/>
</dbReference>
<dbReference type="GO" id="GO:0000050">
    <property type="term" value="P:urea cycle"/>
    <property type="evidence" value="ECO:0007669"/>
    <property type="project" value="UniProtKB-UniPathway"/>
</dbReference>
<evidence type="ECO:0000256" key="3">
    <source>
        <dbReference type="ARBA" id="ARBA00018123"/>
    </source>
</evidence>
<evidence type="ECO:0000256" key="1">
    <source>
        <dbReference type="ARBA" id="ARBA00005098"/>
    </source>
</evidence>
<dbReference type="Pfam" id="PF00491">
    <property type="entry name" value="Arginase"/>
    <property type="match status" value="1"/>
</dbReference>
<dbReference type="InterPro" id="IPR023696">
    <property type="entry name" value="Ureohydrolase_dom_sf"/>
</dbReference>
<dbReference type="UniPathway" id="UPA00158">
    <property type="reaction ID" value="UER00270"/>
</dbReference>
<evidence type="ECO:0000256" key="2">
    <source>
        <dbReference type="ARBA" id="ARBA00012168"/>
    </source>
</evidence>
<gene>
    <name evidence="14" type="primary">speB_1</name>
    <name evidence="14" type="ORF">ERICIII_02373</name>
    <name evidence="15" type="ORF">ERICV_02754</name>
</gene>
<dbReference type="PROSITE" id="PS51409">
    <property type="entry name" value="ARGINASE_2"/>
    <property type="match status" value="1"/>
</dbReference>
<evidence type="ECO:0000256" key="10">
    <source>
        <dbReference type="PIRSR" id="PIRSR036979-1"/>
    </source>
</evidence>
<proteinExistence type="inferred from homology"/>
<comment type="pathway">
    <text evidence="1">Nitrogen metabolism; urea cycle; L-ornithine and urea from L-arginine: step 1/1.</text>
</comment>
<dbReference type="PANTHER" id="PTHR43782:SF3">
    <property type="entry name" value="ARGINASE"/>
    <property type="match status" value="1"/>
</dbReference>
<evidence type="ECO:0000313" key="16">
    <source>
        <dbReference type="Proteomes" id="UP000239833"/>
    </source>
</evidence>
<evidence type="ECO:0000256" key="12">
    <source>
        <dbReference type="RuleBase" id="RU003684"/>
    </source>
</evidence>
<keyword evidence="4 13" id="KW-0056">Arginine metabolism</keyword>
<keyword evidence="7 10" id="KW-0464">Manganese</keyword>
<accession>A0A8B6WXL5</accession>
<evidence type="ECO:0000256" key="11">
    <source>
        <dbReference type="PROSITE-ProRule" id="PRU00742"/>
    </source>
</evidence>
<evidence type="ECO:0000256" key="5">
    <source>
        <dbReference type="ARBA" id="ARBA00022723"/>
    </source>
</evidence>
<evidence type="ECO:0000313" key="14">
    <source>
        <dbReference type="EMBL" id="AVF26531.1"/>
    </source>
</evidence>
<keyword evidence="6 12" id="KW-0378">Hydrolase</keyword>
<evidence type="ECO:0000256" key="9">
    <source>
        <dbReference type="NCBIfam" id="TIGR01229"/>
    </source>
</evidence>
<dbReference type="NCBIfam" id="TIGR01229">
    <property type="entry name" value="rocF_arginase"/>
    <property type="match status" value="1"/>
</dbReference>
<evidence type="ECO:0000256" key="13">
    <source>
        <dbReference type="RuleBase" id="RU361159"/>
    </source>
</evidence>
<name>A0A2L1U0S8_9BACL</name>
<evidence type="ECO:0000256" key="4">
    <source>
        <dbReference type="ARBA" id="ARBA00022503"/>
    </source>
</evidence>
<feature type="binding site" evidence="10">
    <location>
        <position position="124"/>
    </location>
    <ligand>
        <name>Mn(2+)</name>
        <dbReference type="ChEBI" id="CHEBI:29035"/>
        <label>2</label>
    </ligand>
</feature>
<dbReference type="GO" id="GO:0030145">
    <property type="term" value="F:manganese ion binding"/>
    <property type="evidence" value="ECO:0007669"/>
    <property type="project" value="TreeGrafter"/>
</dbReference>
<feature type="binding site" evidence="10">
    <location>
        <position position="126"/>
    </location>
    <ligand>
        <name>Mn(2+)</name>
        <dbReference type="ChEBI" id="CHEBI:29035"/>
        <label>2</label>
    </ligand>
</feature>
<evidence type="ECO:0000313" key="15">
    <source>
        <dbReference type="EMBL" id="QHZ51876.1"/>
    </source>
</evidence>
<feature type="binding site" evidence="10">
    <location>
        <position position="228"/>
    </location>
    <ligand>
        <name>Mn(2+)</name>
        <dbReference type="ChEBI" id="CHEBI:29035"/>
        <label>1</label>
    </ligand>
</feature>
<dbReference type="GO" id="GO:0004053">
    <property type="term" value="F:arginase activity"/>
    <property type="evidence" value="ECO:0007669"/>
    <property type="project" value="UniProtKB-UniRule"/>
</dbReference>
<dbReference type="PIRSF" id="PIRSF036979">
    <property type="entry name" value="Arginase"/>
    <property type="match status" value="1"/>
</dbReference>
<dbReference type="PRINTS" id="PR00116">
    <property type="entry name" value="ARGINASE"/>
</dbReference>
<sequence length="301" mass="32395">MITKNRKLSIIRVPFGLGAGQTGAEFGPDSLLDAGLLKYLERLKFDVAVNQQVDGPEGTPAITDSKAKYLPEVLKACRSLADHVSEAAESEYFPLVLGGDHSIAIGTLAGLTRHYRNLGVIWFDAHSDLNTEDTSPSGNVHGMSLAVAIGRAGTSWTDLAWKGPHIRPEHLVLVGARDLDSGEKEFIREQGIACFTMHEIDRMGIEKVMREAVRIAGNGTDGVHLSFDVDSIDPLEAPGTGTPVRGGVSYREAHLAMELLYESGIVTSAEFVEVNPSLDVNGQTVRLAVELIGSLLGERIL</sequence>
<keyword evidence="5 10" id="KW-0479">Metal-binding</keyword>
<accession>A0A6C0QUF5</accession>
<evidence type="ECO:0000256" key="8">
    <source>
        <dbReference type="ARBA" id="ARBA00047391"/>
    </source>
</evidence>
<dbReference type="RefSeq" id="WP_172423359.1">
    <property type="nucleotide sequence ID" value="NZ_CP019655.1"/>
</dbReference>
<dbReference type="SUPFAM" id="SSF52768">
    <property type="entry name" value="Arginase/deacetylase"/>
    <property type="match status" value="1"/>
</dbReference>
<feature type="binding site" evidence="10">
    <location>
        <position position="128"/>
    </location>
    <ligand>
        <name>Mn(2+)</name>
        <dbReference type="ChEBI" id="CHEBI:29035"/>
        <label>1</label>
    </ligand>
</feature>
<dbReference type="Proteomes" id="UP000464330">
    <property type="component" value="Chromosome"/>
</dbReference>
<dbReference type="Proteomes" id="UP000239833">
    <property type="component" value="Chromosome"/>
</dbReference>
<dbReference type="STRING" id="147375.BXP28_05435"/>
<dbReference type="Gene3D" id="3.40.800.10">
    <property type="entry name" value="Ureohydrolase domain"/>
    <property type="match status" value="1"/>
</dbReference>
<dbReference type="CDD" id="cd09989">
    <property type="entry name" value="Arginase"/>
    <property type="match status" value="1"/>
</dbReference>
<comment type="cofactor">
    <cofactor evidence="10 13">
        <name>Mn(2+)</name>
        <dbReference type="ChEBI" id="CHEBI:29035"/>
    </cofactor>
    <text evidence="10 13">Binds 2 manganese ions per subunit.</text>
</comment>
<accession>A0A2L1U0S8</accession>
<reference evidence="14 17" key="2">
    <citation type="journal article" date="2020" name="Int. J. Med. Microbiol.">
        <title>Discovery of Paenibacillus larvae ERIC V: Phenotypic and genomic comparison to genotypes ERIC I-IV reveal different inventories of virulence factors which correlate with epidemiological prevalences of American Foulbrood.</title>
        <authorList>
            <person name="Beims H."/>
            <person name="Bunk B."/>
            <person name="Erler S."/>
            <person name="Mohr K.I."/>
            <person name="Sproer C."/>
            <person name="Pradella S."/>
            <person name="Gunther G."/>
            <person name="Rohde M."/>
            <person name="von der Ohe W."/>
            <person name="Steinert M."/>
        </authorList>
    </citation>
    <scope>NUCLEOTIDE SEQUENCE</scope>
    <source>
        <strain evidence="14">Eric_III</strain>
        <strain evidence="15">Eric_V</strain>
    </source>
</reference>
<evidence type="ECO:0000256" key="7">
    <source>
        <dbReference type="ARBA" id="ARBA00023211"/>
    </source>
</evidence>
<dbReference type="PROSITE" id="PS01053">
    <property type="entry name" value="ARGINASE_1"/>
    <property type="match status" value="1"/>
</dbReference>
<dbReference type="InterPro" id="IPR014033">
    <property type="entry name" value="Arginase"/>
</dbReference>
<comment type="catalytic activity">
    <reaction evidence="8 13">
        <text>L-arginine + H2O = urea + L-ornithine</text>
        <dbReference type="Rhea" id="RHEA:20569"/>
        <dbReference type="ChEBI" id="CHEBI:15377"/>
        <dbReference type="ChEBI" id="CHEBI:16199"/>
        <dbReference type="ChEBI" id="CHEBI:32682"/>
        <dbReference type="ChEBI" id="CHEBI:46911"/>
        <dbReference type="EC" id="3.5.3.1"/>
    </reaction>
</comment>
<dbReference type="EC" id="3.5.3.1" evidence="2 9"/>
<reference evidence="16" key="1">
    <citation type="submission" date="2017-02" db="EMBL/GenBank/DDBJ databases">
        <title>Delineation of Paenibacillus larvae strains originating from foulbrood outbreaks.</title>
        <authorList>
            <person name="Beims H."/>
            <person name="Bunk B."/>
            <person name="Sproeer C."/>
            <person name="Mohr K.I."/>
            <person name="Pradella S."/>
            <person name="Guenther G."/>
            <person name="Rohde M."/>
            <person name="von der Ohe W."/>
            <person name="Steinert M."/>
        </authorList>
    </citation>
    <scope>NUCLEOTIDE SEQUENCE [LARGE SCALE GENOMIC DNA]</scope>
    <source>
        <strain evidence="16">Eric_III</strain>
    </source>
</reference>
<evidence type="ECO:0000256" key="6">
    <source>
        <dbReference type="ARBA" id="ARBA00022801"/>
    </source>
</evidence>
<dbReference type="AlphaFoldDB" id="A0A2L1U0S8"/>
<feature type="binding site" evidence="10">
    <location>
        <position position="230"/>
    </location>
    <ligand>
        <name>Mn(2+)</name>
        <dbReference type="ChEBI" id="CHEBI:29035"/>
        <label>1</label>
    </ligand>
</feature>